<reference evidence="6" key="1">
    <citation type="journal article" date="2020" name="Stud. Mycol.">
        <title>101 Dothideomycetes genomes: a test case for predicting lifestyles and emergence of pathogens.</title>
        <authorList>
            <person name="Haridas S."/>
            <person name="Albert R."/>
            <person name="Binder M."/>
            <person name="Bloem J."/>
            <person name="Labutti K."/>
            <person name="Salamov A."/>
            <person name="Andreopoulos B."/>
            <person name="Baker S."/>
            <person name="Barry K."/>
            <person name="Bills G."/>
            <person name="Bluhm B."/>
            <person name="Cannon C."/>
            <person name="Castanera R."/>
            <person name="Culley D."/>
            <person name="Daum C."/>
            <person name="Ezra D."/>
            <person name="Gonzalez J."/>
            <person name="Henrissat B."/>
            <person name="Kuo A."/>
            <person name="Liang C."/>
            <person name="Lipzen A."/>
            <person name="Lutzoni F."/>
            <person name="Magnuson J."/>
            <person name="Mondo S."/>
            <person name="Nolan M."/>
            <person name="Ohm R."/>
            <person name="Pangilinan J."/>
            <person name="Park H.-J."/>
            <person name="Ramirez L."/>
            <person name="Alfaro M."/>
            <person name="Sun H."/>
            <person name="Tritt A."/>
            <person name="Yoshinaga Y."/>
            <person name="Zwiers L.-H."/>
            <person name="Turgeon B."/>
            <person name="Goodwin S."/>
            <person name="Spatafora J."/>
            <person name="Crous P."/>
            <person name="Grigoriev I."/>
        </authorList>
    </citation>
    <scope>NUCLEOTIDE SEQUENCE</scope>
    <source>
        <strain evidence="6">CBS 110217</strain>
    </source>
</reference>
<feature type="compositionally biased region" description="Low complexity" evidence="3">
    <location>
        <begin position="46"/>
        <end position="55"/>
    </location>
</feature>
<keyword evidence="7" id="KW-1185">Reference proteome</keyword>
<organism evidence="6 7">
    <name type="scientific">Setomelanomma holmii</name>
    <dbReference type="NCBI Taxonomy" id="210430"/>
    <lineage>
        <taxon>Eukaryota</taxon>
        <taxon>Fungi</taxon>
        <taxon>Dikarya</taxon>
        <taxon>Ascomycota</taxon>
        <taxon>Pezizomycotina</taxon>
        <taxon>Dothideomycetes</taxon>
        <taxon>Pleosporomycetidae</taxon>
        <taxon>Pleosporales</taxon>
        <taxon>Pleosporineae</taxon>
        <taxon>Phaeosphaeriaceae</taxon>
        <taxon>Setomelanomma</taxon>
    </lineage>
</organism>
<dbReference type="PANTHER" id="PTHR10026">
    <property type="entry name" value="CYCLIN"/>
    <property type="match status" value="1"/>
</dbReference>
<evidence type="ECO:0000256" key="1">
    <source>
        <dbReference type="ARBA" id="ARBA00014912"/>
    </source>
</evidence>
<evidence type="ECO:0000256" key="2">
    <source>
        <dbReference type="ARBA" id="ARBA00023127"/>
    </source>
</evidence>
<dbReference type="InterPro" id="IPR036915">
    <property type="entry name" value="Cyclin-like_sf"/>
</dbReference>
<feature type="domain" description="Cyclin C-terminal" evidence="5">
    <location>
        <begin position="193"/>
        <end position="325"/>
    </location>
</feature>
<proteinExistence type="predicted"/>
<dbReference type="Gene3D" id="1.10.472.10">
    <property type="entry name" value="Cyclin-like"/>
    <property type="match status" value="2"/>
</dbReference>
<evidence type="ECO:0000313" key="7">
    <source>
        <dbReference type="Proteomes" id="UP000799777"/>
    </source>
</evidence>
<name>A0A9P4H0C3_9PLEO</name>
<dbReference type="InterPro" id="IPR006671">
    <property type="entry name" value="Cyclin_N"/>
</dbReference>
<dbReference type="InterPro" id="IPR031658">
    <property type="entry name" value="Cyclin_C_2"/>
</dbReference>
<dbReference type="Proteomes" id="UP000799777">
    <property type="component" value="Unassembled WGS sequence"/>
</dbReference>
<evidence type="ECO:0000259" key="4">
    <source>
        <dbReference type="Pfam" id="PF00134"/>
    </source>
</evidence>
<dbReference type="OrthoDB" id="340962at2759"/>
<evidence type="ECO:0000256" key="3">
    <source>
        <dbReference type="SAM" id="MobiDB-lite"/>
    </source>
</evidence>
<sequence>MKLTEDDIYRTSTQYRFWSFTKEQLAAQRLRTNAQATERVKANVARLRAQRQQQADSDSVSSGVENGSGANTPLPDRSSDLKEVDCLTAEEELKLVDEFCERAVALGQHCNFAMEATATGVQFLRRFYLYNSPMTYHGQNISRTTMFLATKTENSHRPLDEFVANFGKVTREQILAPEYIVAQGLRFHLEVKHPFRGLKGAHLEIMGIALGSYEGPNKIDEGMTSADLQARMLKLPSKSGRPVAMSAKDMEQRVNAAYVHASNTLKKVAILTDAYFLYTPSQIWLAAHLLADEPLTLFHISLKVSASSLTCTKLVSTIRSCAALLSSHHTYAPNPERDAKHRAEVKRLIEKLKSCRDPDKVDLVKLNQAQKRDAVKEDGDGIELEESKAKRRKIERETYEKASNEFWGPELKK</sequence>
<dbReference type="AlphaFoldDB" id="A0A9P4H0C3"/>
<dbReference type="GO" id="GO:0016538">
    <property type="term" value="F:cyclin-dependent protein serine/threonine kinase regulator activity"/>
    <property type="evidence" value="ECO:0007669"/>
    <property type="project" value="InterPro"/>
</dbReference>
<feature type="region of interest" description="Disordered" evidence="3">
    <location>
        <begin position="46"/>
        <end position="79"/>
    </location>
</feature>
<comment type="caution">
    <text evidence="6">The sequence shown here is derived from an EMBL/GenBank/DDBJ whole genome shotgun (WGS) entry which is preliminary data.</text>
</comment>
<protein>
    <recommendedName>
        <fullName evidence="1">RNA polymerase II holoenzyme cyclin-like subunit</fullName>
    </recommendedName>
</protein>
<evidence type="ECO:0000259" key="5">
    <source>
        <dbReference type="Pfam" id="PF16899"/>
    </source>
</evidence>
<gene>
    <name evidence="6" type="ORF">EK21DRAFT_104339</name>
</gene>
<dbReference type="Pfam" id="PF16899">
    <property type="entry name" value="Cyclin_C_2"/>
    <property type="match status" value="1"/>
</dbReference>
<feature type="domain" description="Cyclin N-terminal" evidence="4">
    <location>
        <begin position="106"/>
        <end position="189"/>
    </location>
</feature>
<feature type="compositionally biased region" description="Polar residues" evidence="3">
    <location>
        <begin position="56"/>
        <end position="71"/>
    </location>
</feature>
<dbReference type="GO" id="GO:0006357">
    <property type="term" value="P:regulation of transcription by RNA polymerase II"/>
    <property type="evidence" value="ECO:0007669"/>
    <property type="project" value="InterPro"/>
</dbReference>
<accession>A0A9P4H0C3</accession>
<dbReference type="InterPro" id="IPR043198">
    <property type="entry name" value="Cyclin/Ssn8"/>
</dbReference>
<dbReference type="CDD" id="cd20524">
    <property type="entry name" value="CYCLIN_CCNH_rpt1"/>
    <property type="match status" value="1"/>
</dbReference>
<dbReference type="CDD" id="cd20525">
    <property type="entry name" value="CYCLIN_CCNH_rpt2"/>
    <property type="match status" value="1"/>
</dbReference>
<evidence type="ECO:0000313" key="6">
    <source>
        <dbReference type="EMBL" id="KAF2024904.1"/>
    </source>
</evidence>
<dbReference type="SUPFAM" id="SSF47954">
    <property type="entry name" value="Cyclin-like"/>
    <property type="match status" value="2"/>
</dbReference>
<keyword evidence="2" id="KW-0195">Cyclin</keyword>
<dbReference type="EMBL" id="ML978280">
    <property type="protein sequence ID" value="KAF2024904.1"/>
    <property type="molecule type" value="Genomic_DNA"/>
</dbReference>
<dbReference type="Pfam" id="PF00134">
    <property type="entry name" value="Cyclin_N"/>
    <property type="match status" value="1"/>
</dbReference>